<evidence type="ECO:0000256" key="1">
    <source>
        <dbReference type="SAM" id="MobiDB-lite"/>
    </source>
</evidence>
<dbReference type="Proteomes" id="UP000316304">
    <property type="component" value="Unassembled WGS sequence"/>
</dbReference>
<proteinExistence type="predicted"/>
<name>A0A5C6CD39_9BACT</name>
<dbReference type="RefSeq" id="WP_146595937.1">
    <property type="nucleotide sequence ID" value="NZ_SJPT01000006.1"/>
</dbReference>
<organism evidence="2 3">
    <name type="scientific">Novipirellula galeiformis</name>
    <dbReference type="NCBI Taxonomy" id="2528004"/>
    <lineage>
        <taxon>Bacteria</taxon>
        <taxon>Pseudomonadati</taxon>
        <taxon>Planctomycetota</taxon>
        <taxon>Planctomycetia</taxon>
        <taxon>Pirellulales</taxon>
        <taxon>Pirellulaceae</taxon>
        <taxon>Novipirellula</taxon>
    </lineage>
</organism>
<reference evidence="2 3" key="1">
    <citation type="submission" date="2019-02" db="EMBL/GenBank/DDBJ databases">
        <title>Deep-cultivation of Planctomycetes and their phenomic and genomic characterization uncovers novel biology.</title>
        <authorList>
            <person name="Wiegand S."/>
            <person name="Jogler M."/>
            <person name="Boedeker C."/>
            <person name="Pinto D."/>
            <person name="Vollmers J."/>
            <person name="Rivas-Marin E."/>
            <person name="Kohn T."/>
            <person name="Peeters S.H."/>
            <person name="Heuer A."/>
            <person name="Rast P."/>
            <person name="Oberbeckmann S."/>
            <person name="Bunk B."/>
            <person name="Jeske O."/>
            <person name="Meyerdierks A."/>
            <person name="Storesund J.E."/>
            <person name="Kallscheuer N."/>
            <person name="Luecker S."/>
            <person name="Lage O.M."/>
            <person name="Pohl T."/>
            <person name="Merkel B.J."/>
            <person name="Hornburger P."/>
            <person name="Mueller R.-W."/>
            <person name="Bruemmer F."/>
            <person name="Labrenz M."/>
            <person name="Spormann A.M."/>
            <person name="Op Den Camp H."/>
            <person name="Overmann J."/>
            <person name="Amann R."/>
            <person name="Jetten M.S.M."/>
            <person name="Mascher T."/>
            <person name="Medema M.H."/>
            <person name="Devos D.P."/>
            <person name="Kaster A.-K."/>
            <person name="Ovreas L."/>
            <person name="Rohde M."/>
            <person name="Galperin M.Y."/>
            <person name="Jogler C."/>
        </authorList>
    </citation>
    <scope>NUCLEOTIDE SEQUENCE [LARGE SCALE GENOMIC DNA]</scope>
    <source>
        <strain evidence="2 3">Pla52o</strain>
    </source>
</reference>
<dbReference type="OrthoDB" id="292798at2"/>
<keyword evidence="3" id="KW-1185">Reference proteome</keyword>
<dbReference type="EMBL" id="SJPT01000006">
    <property type="protein sequence ID" value="TWU21647.1"/>
    <property type="molecule type" value="Genomic_DNA"/>
</dbReference>
<sequence length="534" mass="58062">MLNLLPKNRFLVPFAVLMLVTFGSISPLYSQSIEDEMMMDQRMGNGHGMPPQAASGPAAIFSSMNLAPLMMPSIPAMEDKRPPLKKQCDDAFLEGRTATALELFFGHLVIEPDKAKTLLEGVKYSALLKRPVWQVRWGVSLFVRGDEGGDKGAITDSSAEGGNRSGRNGNRGEFAPGESGPGEFGPAEFGADAMGGAGLPGEQPRAAADAVVDQNAEMEMQDALGLVAELTAEQFTQRFSRGDFGIALSAIIPAEPEIDVAAADSSKRNRRDMRDAMGGQEAAGMPDIRERERMIREQMEAGGMPPEAMMMEAAGAASQMGINKGNTVDAVEPLDEAPVIAPELEPFPMWKPGIVYLGLAPSTETIKRAQKHDIDFLLHFDVVLKPGRDETIQNVSRCRLIKVSDGKTLGLSKPADSNEVQRTEAVPRDYVSEQISNLFAIIDRQLALTDMPKLSPEIAKRRVASMFSGSRADRMKALAEIRLYQAQQLISDEEAEKAFYIVGGGEAMKLMYGTQEDKIATVHQWVTEALTLEE</sequence>
<evidence type="ECO:0000313" key="3">
    <source>
        <dbReference type="Proteomes" id="UP000316304"/>
    </source>
</evidence>
<feature type="compositionally biased region" description="Low complexity" evidence="1">
    <location>
        <begin position="161"/>
        <end position="172"/>
    </location>
</feature>
<feature type="region of interest" description="Disordered" evidence="1">
    <location>
        <begin position="149"/>
        <end position="205"/>
    </location>
</feature>
<dbReference type="AlphaFoldDB" id="A0A5C6CD39"/>
<comment type="caution">
    <text evidence="2">The sequence shown here is derived from an EMBL/GenBank/DDBJ whole genome shotgun (WGS) entry which is preliminary data.</text>
</comment>
<evidence type="ECO:0000313" key="2">
    <source>
        <dbReference type="EMBL" id="TWU21647.1"/>
    </source>
</evidence>
<protein>
    <submittedName>
        <fullName evidence="2">Uncharacterized protein</fullName>
    </submittedName>
</protein>
<accession>A0A5C6CD39</accession>
<gene>
    <name evidence="2" type="ORF">Pla52o_38340</name>
</gene>